<protein>
    <submittedName>
        <fullName evidence="1">Uncharacterized protein</fullName>
    </submittedName>
</protein>
<dbReference type="RefSeq" id="WP_378610406.1">
    <property type="nucleotide sequence ID" value="NZ_JBHSAX010000002.1"/>
</dbReference>
<proteinExistence type="predicted"/>
<dbReference type="EMBL" id="JBHSAX010000002">
    <property type="protein sequence ID" value="MFC3960641.1"/>
    <property type="molecule type" value="Genomic_DNA"/>
</dbReference>
<evidence type="ECO:0000313" key="1">
    <source>
        <dbReference type="EMBL" id="MFC3960641.1"/>
    </source>
</evidence>
<evidence type="ECO:0000313" key="2">
    <source>
        <dbReference type="Proteomes" id="UP001595696"/>
    </source>
</evidence>
<gene>
    <name evidence="1" type="ORF">ACFO0B_01415</name>
</gene>
<keyword evidence="2" id="KW-1185">Reference proteome</keyword>
<accession>A0ABV8DL12</accession>
<organism evidence="1 2">
    <name type="scientific">Nocardia jiangsuensis</name>
    <dbReference type="NCBI Taxonomy" id="1691563"/>
    <lineage>
        <taxon>Bacteria</taxon>
        <taxon>Bacillati</taxon>
        <taxon>Actinomycetota</taxon>
        <taxon>Actinomycetes</taxon>
        <taxon>Mycobacteriales</taxon>
        <taxon>Nocardiaceae</taxon>
        <taxon>Nocardia</taxon>
    </lineage>
</organism>
<comment type="caution">
    <text evidence="1">The sequence shown here is derived from an EMBL/GenBank/DDBJ whole genome shotgun (WGS) entry which is preliminary data.</text>
</comment>
<name>A0ABV8DL12_9NOCA</name>
<dbReference type="Proteomes" id="UP001595696">
    <property type="component" value="Unassembled WGS sequence"/>
</dbReference>
<sequence>MRPTDETPPAPALRAEREPVPEQEWLEYAEFGERFVAHAVTEERVAAAVAGVTGRKITFGPFKLGPAGLAGFVAEGKVGEPRIVRHGPHVHYTVTVPVSLALKALLGGRKLRLEAVVSVEVALHARTASPLLVVIDIPAIRPDDVSVVLRTQAGDAVNEMLLDPIAGVVQREVANRVNPMLADPQTRRRRVFDIEAIVAGTESAHRRRAEAEWAFDWIDYAEFGRRFFPLLVTPERVNAVLEERLAGRPIEIGPLRTGPGRRATVTVRGAVRLPTLRPREPAPGHIEPVVYDITLPVALDITVDVLKANRYRAELEVPLVLAARAADPLLLVIDVDPPDPAEIRLELAAEGVRAATLGALAKIRKQVVAQVAGVIRKELTSGSGRVIDVGARIGKSV</sequence>
<reference evidence="2" key="1">
    <citation type="journal article" date="2019" name="Int. J. Syst. Evol. Microbiol.">
        <title>The Global Catalogue of Microorganisms (GCM) 10K type strain sequencing project: providing services to taxonomists for standard genome sequencing and annotation.</title>
        <authorList>
            <consortium name="The Broad Institute Genomics Platform"/>
            <consortium name="The Broad Institute Genome Sequencing Center for Infectious Disease"/>
            <person name="Wu L."/>
            <person name="Ma J."/>
        </authorList>
    </citation>
    <scope>NUCLEOTIDE SEQUENCE [LARGE SCALE GENOMIC DNA]</scope>
    <source>
        <strain evidence="2">CGMCC 4.7330</strain>
    </source>
</reference>